<dbReference type="KEGG" id="sfd:USDA257_c26280"/>
<name>I3X5P6_SINF2</name>
<keyword evidence="1" id="KW-1133">Transmembrane helix</keyword>
<proteinExistence type="predicted"/>
<accession>I3X5P6</accession>
<dbReference type="Proteomes" id="UP000006180">
    <property type="component" value="Chromosome"/>
</dbReference>
<feature type="transmembrane region" description="Helical" evidence="1">
    <location>
        <begin position="15"/>
        <end position="35"/>
    </location>
</feature>
<dbReference type="HOGENOM" id="CLU_2864781_0_0_5"/>
<evidence type="ECO:0000313" key="3">
    <source>
        <dbReference type="Proteomes" id="UP000006180"/>
    </source>
</evidence>
<organism evidence="2 3">
    <name type="scientific">Sinorhizobium fredii (strain USDA 257)</name>
    <dbReference type="NCBI Taxonomy" id="1185652"/>
    <lineage>
        <taxon>Bacteria</taxon>
        <taxon>Pseudomonadati</taxon>
        <taxon>Pseudomonadota</taxon>
        <taxon>Alphaproteobacteria</taxon>
        <taxon>Hyphomicrobiales</taxon>
        <taxon>Rhizobiaceae</taxon>
        <taxon>Sinorhizobium/Ensifer group</taxon>
        <taxon>Sinorhizobium</taxon>
    </lineage>
</organism>
<reference evidence="2 3" key="1">
    <citation type="journal article" date="2012" name="J. Bacteriol.">
        <title>Complete genome sequence of the broad-host-range strain Sinorhizobium fredii USDA257.</title>
        <authorList>
            <person name="Schuldes J."/>
            <person name="Rodriguez Orbegoso M."/>
            <person name="Schmeisser C."/>
            <person name="Krishnan H.B."/>
            <person name="Daniel R."/>
            <person name="Streit W.R."/>
        </authorList>
    </citation>
    <scope>NUCLEOTIDE SEQUENCE [LARGE SCALE GENOMIC DNA]</scope>
    <source>
        <strain evidence="2 3">USDA 257</strain>
    </source>
</reference>
<evidence type="ECO:0008006" key="4">
    <source>
        <dbReference type="Google" id="ProtNLM"/>
    </source>
</evidence>
<gene>
    <name evidence="2" type="ORF">USDA257_c26280</name>
</gene>
<dbReference type="PATRIC" id="fig|1185652.3.peg.2722"/>
<dbReference type="AlphaFoldDB" id="I3X5P6"/>
<evidence type="ECO:0000313" key="2">
    <source>
        <dbReference type="EMBL" id="AFL51202.1"/>
    </source>
</evidence>
<keyword evidence="1" id="KW-0812">Transmembrane</keyword>
<protein>
    <recommendedName>
        <fullName evidence="4">Transmembrane protein</fullName>
    </recommendedName>
</protein>
<dbReference type="EMBL" id="CP003563">
    <property type="protein sequence ID" value="AFL51202.1"/>
    <property type="molecule type" value="Genomic_DNA"/>
</dbReference>
<sequence length="64" mass="6959">MRYRMSESPEREASSGIPVALIVVLIAGLSAYLVIGDLLTETRQQTRVYPPEAVTLAESGRKAP</sequence>
<dbReference type="RefSeq" id="WP_014763368.1">
    <property type="nucleotide sequence ID" value="NC_018000.1"/>
</dbReference>
<keyword evidence="1" id="KW-0472">Membrane</keyword>
<evidence type="ECO:0000256" key="1">
    <source>
        <dbReference type="SAM" id="Phobius"/>
    </source>
</evidence>